<organism evidence="3 4">
    <name type="scientific">Phytophthora citrophthora</name>
    <dbReference type="NCBI Taxonomy" id="4793"/>
    <lineage>
        <taxon>Eukaryota</taxon>
        <taxon>Sar</taxon>
        <taxon>Stramenopiles</taxon>
        <taxon>Oomycota</taxon>
        <taxon>Peronosporomycetes</taxon>
        <taxon>Peronosporales</taxon>
        <taxon>Peronosporaceae</taxon>
        <taxon>Phytophthora</taxon>
    </lineage>
</organism>
<protein>
    <recommendedName>
        <fullName evidence="2">WKF domain-containing protein</fullName>
    </recommendedName>
</protein>
<dbReference type="AlphaFoldDB" id="A0AAD9H0T3"/>
<evidence type="ECO:0000259" key="2">
    <source>
        <dbReference type="Pfam" id="PF10180"/>
    </source>
</evidence>
<sequence>MGKMPAGRKKRTDASTATSYHAHCRDFWRELNSAPDRLRYKYPPIRSSEVKIPPIKSVLSRFDGRHNLVGDTRYLTQEMVATKPSKKQRGKLKAAKTKKETAKTHVKFDDDGEKVVPKKRARMFKKKNAEEEKEGGGKADRSPEMIQQAKYYLEQWQKRDEPKNDDELPWKFKKIKQQWILRWMYEADVVPKSMFSIVLEYLNGIQGAARQRVMESAQEIIDVGVPAKEEEEAAAEEKEKLLSIKLARRRYKRALQMAELLA</sequence>
<name>A0AAD9H0T3_9STRA</name>
<evidence type="ECO:0000313" key="3">
    <source>
        <dbReference type="EMBL" id="KAK1948229.1"/>
    </source>
</evidence>
<dbReference type="PANTHER" id="PTHR22306">
    <property type="entry name" value="CHROMOSOME 7 OPEN READING FRAME 50"/>
    <property type="match status" value="1"/>
</dbReference>
<evidence type="ECO:0000313" key="4">
    <source>
        <dbReference type="Proteomes" id="UP001259832"/>
    </source>
</evidence>
<feature type="compositionally biased region" description="Basic and acidic residues" evidence="1">
    <location>
        <begin position="97"/>
        <end position="108"/>
    </location>
</feature>
<feature type="domain" description="WKF" evidence="2">
    <location>
        <begin position="152"/>
        <end position="220"/>
    </location>
</feature>
<comment type="caution">
    <text evidence="3">The sequence shown here is derived from an EMBL/GenBank/DDBJ whole genome shotgun (WGS) entry which is preliminary data.</text>
</comment>
<gene>
    <name evidence="3" type="ORF">P3T76_000519</name>
</gene>
<accession>A0AAD9H0T3</accession>
<dbReference type="Pfam" id="PF10180">
    <property type="entry name" value="WKF"/>
    <property type="match status" value="1"/>
</dbReference>
<reference evidence="3" key="1">
    <citation type="submission" date="2023-08" db="EMBL/GenBank/DDBJ databases">
        <title>Reference Genome Resource for the Citrus Pathogen Phytophthora citrophthora.</title>
        <authorList>
            <person name="Moller H."/>
            <person name="Coetzee B."/>
            <person name="Rose L.J."/>
            <person name="Van Niekerk J.M."/>
        </authorList>
    </citation>
    <scope>NUCLEOTIDE SEQUENCE</scope>
    <source>
        <strain evidence="3">STE-U-9442</strain>
    </source>
</reference>
<dbReference type="PANTHER" id="PTHR22306:SF2">
    <property type="entry name" value="CHROMOSOME 7 OPEN READING FRAME 50"/>
    <property type="match status" value="1"/>
</dbReference>
<proteinExistence type="predicted"/>
<keyword evidence="4" id="KW-1185">Reference proteome</keyword>
<dbReference type="EMBL" id="JASMQC010000001">
    <property type="protein sequence ID" value="KAK1948229.1"/>
    <property type="molecule type" value="Genomic_DNA"/>
</dbReference>
<feature type="compositionally biased region" description="Basic residues" evidence="1">
    <location>
        <begin position="84"/>
        <end position="96"/>
    </location>
</feature>
<feature type="region of interest" description="Disordered" evidence="1">
    <location>
        <begin position="84"/>
        <end position="108"/>
    </location>
</feature>
<dbReference type="Proteomes" id="UP001259832">
    <property type="component" value="Unassembled WGS sequence"/>
</dbReference>
<evidence type="ECO:0000256" key="1">
    <source>
        <dbReference type="SAM" id="MobiDB-lite"/>
    </source>
</evidence>
<dbReference type="InterPro" id="IPR019327">
    <property type="entry name" value="WKF"/>
</dbReference>